<gene>
    <name evidence="2" type="ORF">APICC_02128</name>
</gene>
<feature type="compositionally biased region" description="Basic and acidic residues" evidence="1">
    <location>
        <begin position="28"/>
        <end position="38"/>
    </location>
</feature>
<reference evidence="2 3" key="1">
    <citation type="submission" date="2014-07" db="EMBL/GenBank/DDBJ databases">
        <title>Genomic and transcriptomic analysis on Apis cerana provide comprehensive insights into honey bee biology.</title>
        <authorList>
            <person name="Diao Q."/>
            <person name="Sun L."/>
            <person name="Zheng H."/>
            <person name="Zheng H."/>
            <person name="Xu S."/>
            <person name="Wang S."/>
            <person name="Zeng Z."/>
            <person name="Hu F."/>
            <person name="Su S."/>
            <person name="Wu J."/>
        </authorList>
    </citation>
    <scope>NUCLEOTIDE SEQUENCE [LARGE SCALE GENOMIC DNA]</scope>
    <source>
        <tissue evidence="2">Pupae without intestine</tissue>
    </source>
</reference>
<accession>A0A2A3ELW2</accession>
<organism evidence="2 3">
    <name type="scientific">Apis cerana cerana</name>
    <name type="common">Oriental honeybee</name>
    <dbReference type="NCBI Taxonomy" id="94128"/>
    <lineage>
        <taxon>Eukaryota</taxon>
        <taxon>Metazoa</taxon>
        <taxon>Ecdysozoa</taxon>
        <taxon>Arthropoda</taxon>
        <taxon>Hexapoda</taxon>
        <taxon>Insecta</taxon>
        <taxon>Pterygota</taxon>
        <taxon>Neoptera</taxon>
        <taxon>Endopterygota</taxon>
        <taxon>Hymenoptera</taxon>
        <taxon>Apocrita</taxon>
        <taxon>Aculeata</taxon>
        <taxon>Apoidea</taxon>
        <taxon>Anthophila</taxon>
        <taxon>Apidae</taxon>
        <taxon>Apis</taxon>
    </lineage>
</organism>
<feature type="region of interest" description="Disordered" evidence="1">
    <location>
        <begin position="23"/>
        <end position="73"/>
    </location>
</feature>
<evidence type="ECO:0000313" key="3">
    <source>
        <dbReference type="Proteomes" id="UP000242457"/>
    </source>
</evidence>
<evidence type="ECO:0000256" key="1">
    <source>
        <dbReference type="SAM" id="MobiDB-lite"/>
    </source>
</evidence>
<keyword evidence="3" id="KW-1185">Reference proteome</keyword>
<protein>
    <submittedName>
        <fullName evidence="2">Uncharacterized protein</fullName>
    </submittedName>
</protein>
<evidence type="ECO:0000313" key="2">
    <source>
        <dbReference type="EMBL" id="PBC32021.1"/>
    </source>
</evidence>
<name>A0A2A3ELW2_APICC</name>
<dbReference type="Proteomes" id="UP000242457">
    <property type="component" value="Unassembled WGS sequence"/>
</dbReference>
<dbReference type="EMBL" id="KZ288223">
    <property type="protein sequence ID" value="PBC32021.1"/>
    <property type="molecule type" value="Genomic_DNA"/>
</dbReference>
<sequence length="73" mass="7979">MLRQFDGTVGAKSWNVIDTSVANGGDPTLDKTEAEKFSKRGKRRKGEVTEDDMISSRATIQTLGALPEREHSG</sequence>
<dbReference type="AlphaFoldDB" id="A0A2A3ELW2"/>
<proteinExistence type="predicted"/>